<feature type="chain" id="PRO_5002566295" evidence="1">
    <location>
        <begin position="19"/>
        <end position="204"/>
    </location>
</feature>
<dbReference type="EMBL" id="CVQI01013335">
    <property type="protein sequence ID" value="CRK22517.1"/>
    <property type="molecule type" value="Genomic_DNA"/>
</dbReference>
<dbReference type="AlphaFoldDB" id="A0A0G4LKD7"/>
<reference evidence="3" key="1">
    <citation type="submission" date="2015-05" db="EMBL/GenBank/DDBJ databases">
        <authorList>
            <person name="Fogelqvist Johan"/>
        </authorList>
    </citation>
    <scope>NUCLEOTIDE SEQUENCE [LARGE SCALE GENOMIC DNA]</scope>
</reference>
<accession>A0A0G4LKD7</accession>
<dbReference type="Proteomes" id="UP000045706">
    <property type="component" value="Unassembled WGS sequence"/>
</dbReference>
<name>A0A0G4LKD7_VERLO</name>
<keyword evidence="1" id="KW-0732">Signal</keyword>
<feature type="signal peptide" evidence="1">
    <location>
        <begin position="1"/>
        <end position="18"/>
    </location>
</feature>
<evidence type="ECO:0000256" key="1">
    <source>
        <dbReference type="SAM" id="SignalP"/>
    </source>
</evidence>
<sequence>MQLSIVTAITSLLAFTSAATVQERQHPACAPYFYEGSVFPFDYAWGKYKLCCNYNGVNSAVCHPVNFLRNAIARFESFNPGNSMTRFPPIDLAVACPEPRCPGDLEPNSHDYPYCWGYTIFRTIYTPGSDEAIVNAIDRLAVYAKFFTQEHQIHPRVPGAAMAFDIRPNEELWSRYYSELVQDGQTLSNATESDVGESFDIWVS</sequence>
<evidence type="ECO:0000313" key="3">
    <source>
        <dbReference type="Proteomes" id="UP000045706"/>
    </source>
</evidence>
<evidence type="ECO:0000313" key="2">
    <source>
        <dbReference type="EMBL" id="CRK22517.1"/>
    </source>
</evidence>
<proteinExistence type="predicted"/>
<gene>
    <name evidence="2" type="ORF">BN1723_002939</name>
</gene>
<protein>
    <submittedName>
        <fullName evidence="2">Uncharacterized protein</fullName>
    </submittedName>
</protein>
<organism evidence="2 3">
    <name type="scientific">Verticillium longisporum</name>
    <name type="common">Verticillium dahliae var. longisporum</name>
    <dbReference type="NCBI Taxonomy" id="100787"/>
    <lineage>
        <taxon>Eukaryota</taxon>
        <taxon>Fungi</taxon>
        <taxon>Dikarya</taxon>
        <taxon>Ascomycota</taxon>
        <taxon>Pezizomycotina</taxon>
        <taxon>Sordariomycetes</taxon>
        <taxon>Hypocreomycetidae</taxon>
        <taxon>Glomerellales</taxon>
        <taxon>Plectosphaerellaceae</taxon>
        <taxon>Verticillium</taxon>
    </lineage>
</organism>